<dbReference type="InterPro" id="IPR039422">
    <property type="entry name" value="MarR/SlyA-like"/>
</dbReference>
<dbReference type="PROSITE" id="PS50995">
    <property type="entry name" value="HTH_MARR_2"/>
    <property type="match status" value="1"/>
</dbReference>
<dbReference type="PANTHER" id="PTHR33164">
    <property type="entry name" value="TRANSCRIPTIONAL REGULATOR, MARR FAMILY"/>
    <property type="match status" value="1"/>
</dbReference>
<proteinExistence type="predicted"/>
<evidence type="ECO:0000313" key="3">
    <source>
        <dbReference type="EMBL" id="AEI82908.1"/>
    </source>
</evidence>
<dbReference type="Proteomes" id="UP000006798">
    <property type="component" value="Plasmid pBB2"/>
</dbReference>
<dbReference type="GO" id="GO:0003700">
    <property type="term" value="F:DNA-binding transcription factor activity"/>
    <property type="evidence" value="ECO:0007669"/>
    <property type="project" value="InterPro"/>
</dbReference>
<dbReference type="RefSeq" id="WP_013954191.1">
    <property type="nucleotide sequence ID" value="NC_015724.1"/>
</dbReference>
<protein>
    <submittedName>
        <fullName evidence="3">Transcriptional regulator</fullName>
    </submittedName>
</protein>
<name>F8GYG7_CUPNN</name>
<dbReference type="KEGG" id="cnc:CNE_BB2p00940"/>
<dbReference type="HOGENOM" id="CLU_083287_18_2_4"/>
<organism evidence="3 4">
    <name type="scientific">Cupriavidus necator (strain ATCC 43291 / DSM 13513 / CCUG 52238 / LMG 8453 / N-1)</name>
    <name type="common">Ralstonia eutropha</name>
    <dbReference type="NCBI Taxonomy" id="1042878"/>
    <lineage>
        <taxon>Bacteria</taxon>
        <taxon>Pseudomonadati</taxon>
        <taxon>Pseudomonadota</taxon>
        <taxon>Betaproteobacteria</taxon>
        <taxon>Burkholderiales</taxon>
        <taxon>Burkholderiaceae</taxon>
        <taxon>Cupriavidus</taxon>
    </lineage>
</organism>
<evidence type="ECO:0000259" key="2">
    <source>
        <dbReference type="PROSITE" id="PS50995"/>
    </source>
</evidence>
<accession>F8GYG7</accession>
<sequence>MATSRTKPTTKASKPEPAGAHPPVFDVGGRSIAWHVRDLHRLFTSHLQALMTDEGASVGHWYYLRVLSEQTGLTQLELSRRVGLAATTSVPALDSMEKQGLVKRVRDTEDRRRSFVFITEQGRALVERLMPAITALLEHAVDGVSERELKSFLKVMVRIQENLLTAAPSLSEVND</sequence>
<feature type="compositionally biased region" description="Polar residues" evidence="1">
    <location>
        <begin position="1"/>
        <end position="12"/>
    </location>
</feature>
<dbReference type="PANTHER" id="PTHR33164:SF43">
    <property type="entry name" value="HTH-TYPE TRANSCRIPTIONAL REPRESSOR YETL"/>
    <property type="match status" value="1"/>
</dbReference>
<feature type="region of interest" description="Disordered" evidence="1">
    <location>
        <begin position="1"/>
        <end position="24"/>
    </location>
</feature>
<dbReference type="AlphaFoldDB" id="F8GYG7"/>
<geneLocation type="plasmid" evidence="3 4">
    <name>pBB2</name>
</geneLocation>
<dbReference type="Gene3D" id="1.10.10.10">
    <property type="entry name" value="Winged helix-like DNA-binding domain superfamily/Winged helix DNA-binding domain"/>
    <property type="match status" value="1"/>
</dbReference>
<dbReference type="GO" id="GO:0006950">
    <property type="term" value="P:response to stress"/>
    <property type="evidence" value="ECO:0007669"/>
    <property type="project" value="TreeGrafter"/>
</dbReference>
<dbReference type="InterPro" id="IPR036390">
    <property type="entry name" value="WH_DNA-bd_sf"/>
</dbReference>
<evidence type="ECO:0000256" key="1">
    <source>
        <dbReference type="SAM" id="MobiDB-lite"/>
    </source>
</evidence>
<dbReference type="GeneID" id="34307680"/>
<evidence type="ECO:0000313" key="4">
    <source>
        <dbReference type="Proteomes" id="UP000006798"/>
    </source>
</evidence>
<feature type="domain" description="HTH marR-type" evidence="2">
    <location>
        <begin position="32"/>
        <end position="161"/>
    </location>
</feature>
<dbReference type="InterPro" id="IPR000835">
    <property type="entry name" value="HTH_MarR-typ"/>
</dbReference>
<gene>
    <name evidence="3" type="ordered locus">CNE_BB2p00940</name>
</gene>
<dbReference type="PRINTS" id="PR00598">
    <property type="entry name" value="HTHMARR"/>
</dbReference>
<dbReference type="Pfam" id="PF01047">
    <property type="entry name" value="MarR"/>
    <property type="match status" value="1"/>
</dbReference>
<reference evidence="3 4" key="1">
    <citation type="journal article" date="2011" name="J. Bacteriol.">
        <title>Complete genome sequence of the type strain Cupriavidus necator N-1.</title>
        <authorList>
            <person name="Poehlein A."/>
            <person name="Kusian B."/>
            <person name="Friedrich B."/>
            <person name="Daniel R."/>
            <person name="Bowien B."/>
        </authorList>
    </citation>
    <scope>NUCLEOTIDE SEQUENCE [LARGE SCALE GENOMIC DNA]</scope>
    <source>
        <strain evidence="4">ATCC 43291 / DSM 13513 / CCUG 52238 / LMG 8453 / N-1</strain>
        <plasmid evidence="3 4">pBB2</plasmid>
    </source>
</reference>
<keyword evidence="3" id="KW-0614">Plasmid</keyword>
<dbReference type="SUPFAM" id="SSF46785">
    <property type="entry name" value="Winged helix' DNA-binding domain"/>
    <property type="match status" value="1"/>
</dbReference>
<dbReference type="EMBL" id="CP002880">
    <property type="protein sequence ID" value="AEI82908.1"/>
    <property type="molecule type" value="Genomic_DNA"/>
</dbReference>
<dbReference type="InterPro" id="IPR036388">
    <property type="entry name" value="WH-like_DNA-bd_sf"/>
</dbReference>
<dbReference type="SMART" id="SM00347">
    <property type="entry name" value="HTH_MARR"/>
    <property type="match status" value="1"/>
</dbReference>